<organism evidence="1 2">
    <name type="scientific">Aldrovandia affinis</name>
    <dbReference type="NCBI Taxonomy" id="143900"/>
    <lineage>
        <taxon>Eukaryota</taxon>
        <taxon>Metazoa</taxon>
        <taxon>Chordata</taxon>
        <taxon>Craniata</taxon>
        <taxon>Vertebrata</taxon>
        <taxon>Euteleostomi</taxon>
        <taxon>Actinopterygii</taxon>
        <taxon>Neopterygii</taxon>
        <taxon>Teleostei</taxon>
        <taxon>Notacanthiformes</taxon>
        <taxon>Halosauridae</taxon>
        <taxon>Aldrovandia</taxon>
    </lineage>
</organism>
<evidence type="ECO:0000313" key="1">
    <source>
        <dbReference type="EMBL" id="KAJ8386983.1"/>
    </source>
</evidence>
<comment type="caution">
    <text evidence="1">The sequence shown here is derived from an EMBL/GenBank/DDBJ whole genome shotgun (WGS) entry which is preliminary data.</text>
</comment>
<gene>
    <name evidence="1" type="ORF">AAFF_G00161600</name>
</gene>
<protein>
    <submittedName>
        <fullName evidence="1">Uncharacterized protein</fullName>
    </submittedName>
</protein>
<dbReference type="Proteomes" id="UP001221898">
    <property type="component" value="Unassembled WGS sequence"/>
</dbReference>
<reference evidence="1" key="1">
    <citation type="journal article" date="2023" name="Science">
        <title>Genome structures resolve the early diversification of teleost fishes.</title>
        <authorList>
            <person name="Parey E."/>
            <person name="Louis A."/>
            <person name="Montfort J."/>
            <person name="Bouchez O."/>
            <person name="Roques C."/>
            <person name="Iampietro C."/>
            <person name="Lluch J."/>
            <person name="Castinel A."/>
            <person name="Donnadieu C."/>
            <person name="Desvignes T."/>
            <person name="Floi Bucao C."/>
            <person name="Jouanno E."/>
            <person name="Wen M."/>
            <person name="Mejri S."/>
            <person name="Dirks R."/>
            <person name="Jansen H."/>
            <person name="Henkel C."/>
            <person name="Chen W.J."/>
            <person name="Zahm M."/>
            <person name="Cabau C."/>
            <person name="Klopp C."/>
            <person name="Thompson A.W."/>
            <person name="Robinson-Rechavi M."/>
            <person name="Braasch I."/>
            <person name="Lecointre G."/>
            <person name="Bobe J."/>
            <person name="Postlethwait J.H."/>
            <person name="Berthelot C."/>
            <person name="Roest Crollius H."/>
            <person name="Guiguen Y."/>
        </authorList>
    </citation>
    <scope>NUCLEOTIDE SEQUENCE</scope>
    <source>
        <strain evidence="1">NC1722</strain>
    </source>
</reference>
<dbReference type="Gene3D" id="3.90.70.120">
    <property type="match status" value="1"/>
</dbReference>
<dbReference type="EMBL" id="JAINUG010000219">
    <property type="protein sequence ID" value="KAJ8386983.1"/>
    <property type="molecule type" value="Genomic_DNA"/>
</dbReference>
<accession>A0AAD7W873</accession>
<evidence type="ECO:0000313" key="2">
    <source>
        <dbReference type="Proteomes" id="UP001221898"/>
    </source>
</evidence>
<proteinExistence type="predicted"/>
<keyword evidence="2" id="KW-1185">Reference proteome</keyword>
<sequence>MAKLPIAVLAAPSCSCSKAEQFVLLVSDSHLRAIAARFVGMPDGVLSFGILSIPGASSAELRTEVLKVVLPRTHEAVCLLSPRNNLSSSRTISEAGADFGKLLKSVSGTCPNDSAIGPSQRIQSVRATHSQMDQRYGSFSRNNQCTCMALNFLAYHNEVAFRQSPLTACFNVEMHSM</sequence>
<dbReference type="AlphaFoldDB" id="A0AAD7W873"/>
<name>A0AAD7W873_9TELE</name>